<dbReference type="PANTHER" id="PTHR43122:SF2">
    <property type="entry name" value="FERREDOXIN SUBUNIT OF PYRUVATE:FLAVODOXIN OXIDOREDUCTASE"/>
    <property type="match status" value="1"/>
</dbReference>
<evidence type="ECO:0000256" key="3">
    <source>
        <dbReference type="ARBA" id="ARBA00023014"/>
    </source>
</evidence>
<dbReference type="GO" id="GO:0051536">
    <property type="term" value="F:iron-sulfur cluster binding"/>
    <property type="evidence" value="ECO:0007669"/>
    <property type="project" value="UniProtKB-KW"/>
</dbReference>
<keyword evidence="1" id="KW-0479">Metal-binding</keyword>
<keyword evidence="2" id="KW-0408">Iron</keyword>
<proteinExistence type="predicted"/>
<dbReference type="InterPro" id="IPR017900">
    <property type="entry name" value="4Fe4S_Fe_S_CS"/>
</dbReference>
<reference evidence="5" key="1">
    <citation type="submission" date="2020-10" db="EMBL/GenBank/DDBJ databases">
        <authorList>
            <person name="Gilroy R."/>
        </authorList>
    </citation>
    <scope>NUCLEOTIDE SEQUENCE</scope>
    <source>
        <strain evidence="5">CHK152-2871</strain>
    </source>
</reference>
<organism evidence="5 6">
    <name type="scientific">Candidatus Galligastranaerophilus intestinavium</name>
    <dbReference type="NCBI Taxonomy" id="2840836"/>
    <lineage>
        <taxon>Bacteria</taxon>
        <taxon>Candidatus Galligastranaerophilus</taxon>
    </lineage>
</organism>
<keyword evidence="3" id="KW-0411">Iron-sulfur</keyword>
<dbReference type="Gene3D" id="3.30.70.20">
    <property type="match status" value="1"/>
</dbReference>
<feature type="domain" description="4Fe-4S ferredoxin-type" evidence="4">
    <location>
        <begin position="2"/>
        <end position="31"/>
    </location>
</feature>
<dbReference type="GO" id="GO:0046872">
    <property type="term" value="F:metal ion binding"/>
    <property type="evidence" value="ECO:0007669"/>
    <property type="project" value="UniProtKB-KW"/>
</dbReference>
<evidence type="ECO:0000256" key="2">
    <source>
        <dbReference type="ARBA" id="ARBA00023004"/>
    </source>
</evidence>
<dbReference type="Proteomes" id="UP000886865">
    <property type="component" value="Unassembled WGS sequence"/>
</dbReference>
<evidence type="ECO:0000256" key="1">
    <source>
        <dbReference type="ARBA" id="ARBA00022723"/>
    </source>
</evidence>
<gene>
    <name evidence="5" type="ORF">IAA86_03445</name>
</gene>
<sequence length="70" mass="7813">MAEIKIDKERCKSCMICVSVCPKKLIKVNEGKINHAGNKYVEFVDKDNECLGCALCAQSCPDMAIYEVLK</sequence>
<name>A0A9D1FIA7_9BACT</name>
<reference evidence="5" key="2">
    <citation type="journal article" date="2021" name="PeerJ">
        <title>Extensive microbial diversity within the chicken gut microbiome revealed by metagenomics and culture.</title>
        <authorList>
            <person name="Gilroy R."/>
            <person name="Ravi A."/>
            <person name="Getino M."/>
            <person name="Pursley I."/>
            <person name="Horton D.L."/>
            <person name="Alikhan N.F."/>
            <person name="Baker D."/>
            <person name="Gharbi K."/>
            <person name="Hall N."/>
            <person name="Watson M."/>
            <person name="Adriaenssens E.M."/>
            <person name="Foster-Nyarko E."/>
            <person name="Jarju S."/>
            <person name="Secka A."/>
            <person name="Antonio M."/>
            <person name="Oren A."/>
            <person name="Chaudhuri R.R."/>
            <person name="La Ragione R."/>
            <person name="Hildebrand F."/>
            <person name="Pallen M.J."/>
        </authorList>
    </citation>
    <scope>NUCLEOTIDE SEQUENCE</scope>
    <source>
        <strain evidence="5">CHK152-2871</strain>
    </source>
</reference>
<accession>A0A9D1FIA7</accession>
<evidence type="ECO:0000313" key="5">
    <source>
        <dbReference type="EMBL" id="HIS74058.1"/>
    </source>
</evidence>
<dbReference type="EMBL" id="DVJQ01000029">
    <property type="protein sequence ID" value="HIS74058.1"/>
    <property type="molecule type" value="Genomic_DNA"/>
</dbReference>
<comment type="caution">
    <text evidence="5">The sequence shown here is derived from an EMBL/GenBank/DDBJ whole genome shotgun (WGS) entry which is preliminary data.</text>
</comment>
<dbReference type="InterPro" id="IPR017896">
    <property type="entry name" value="4Fe4S_Fe-S-bd"/>
</dbReference>
<dbReference type="PROSITE" id="PS51379">
    <property type="entry name" value="4FE4S_FER_2"/>
    <property type="match status" value="2"/>
</dbReference>
<evidence type="ECO:0000313" key="6">
    <source>
        <dbReference type="Proteomes" id="UP000886865"/>
    </source>
</evidence>
<dbReference type="SUPFAM" id="SSF54862">
    <property type="entry name" value="4Fe-4S ferredoxins"/>
    <property type="match status" value="1"/>
</dbReference>
<dbReference type="AlphaFoldDB" id="A0A9D1FIA7"/>
<evidence type="ECO:0000259" key="4">
    <source>
        <dbReference type="PROSITE" id="PS51379"/>
    </source>
</evidence>
<dbReference type="PROSITE" id="PS00198">
    <property type="entry name" value="4FE4S_FER_1"/>
    <property type="match status" value="2"/>
</dbReference>
<dbReference type="PANTHER" id="PTHR43122">
    <property type="entry name" value="FERREDOXIN SUBUNIT OF PYRUVATE:FLAVODOXIN OXIDOREDUCTASE-RELATED"/>
    <property type="match status" value="1"/>
</dbReference>
<protein>
    <submittedName>
        <fullName evidence="5">4Fe-4S binding protein</fullName>
    </submittedName>
</protein>
<dbReference type="Pfam" id="PF12838">
    <property type="entry name" value="Fer4_7"/>
    <property type="match status" value="1"/>
</dbReference>
<feature type="domain" description="4Fe-4S ferredoxin-type" evidence="4">
    <location>
        <begin position="40"/>
        <end position="70"/>
    </location>
</feature>